<gene>
    <name evidence="2" type="ORF">CR513_09644</name>
</gene>
<organism evidence="2 3">
    <name type="scientific">Mucuna pruriens</name>
    <name type="common">Velvet bean</name>
    <name type="synonym">Dolichos pruriens</name>
    <dbReference type="NCBI Taxonomy" id="157652"/>
    <lineage>
        <taxon>Eukaryota</taxon>
        <taxon>Viridiplantae</taxon>
        <taxon>Streptophyta</taxon>
        <taxon>Embryophyta</taxon>
        <taxon>Tracheophyta</taxon>
        <taxon>Spermatophyta</taxon>
        <taxon>Magnoliopsida</taxon>
        <taxon>eudicotyledons</taxon>
        <taxon>Gunneridae</taxon>
        <taxon>Pentapetalae</taxon>
        <taxon>rosids</taxon>
        <taxon>fabids</taxon>
        <taxon>Fabales</taxon>
        <taxon>Fabaceae</taxon>
        <taxon>Papilionoideae</taxon>
        <taxon>50 kb inversion clade</taxon>
        <taxon>NPAAA clade</taxon>
        <taxon>indigoferoid/millettioid clade</taxon>
        <taxon>Phaseoleae</taxon>
        <taxon>Mucuna</taxon>
    </lineage>
</organism>
<comment type="caution">
    <text evidence="2">The sequence shown here is derived from an EMBL/GenBank/DDBJ whole genome shotgun (WGS) entry which is preliminary data.</text>
</comment>
<evidence type="ECO:0000313" key="3">
    <source>
        <dbReference type="Proteomes" id="UP000257109"/>
    </source>
</evidence>
<reference evidence="2" key="1">
    <citation type="submission" date="2018-05" db="EMBL/GenBank/DDBJ databases">
        <title>Draft genome of Mucuna pruriens seed.</title>
        <authorList>
            <person name="Nnadi N.E."/>
            <person name="Vos R."/>
            <person name="Hasami M.H."/>
            <person name="Devisetty U.K."/>
            <person name="Aguiy J.C."/>
        </authorList>
    </citation>
    <scope>NUCLEOTIDE SEQUENCE [LARGE SCALE GENOMIC DNA]</scope>
    <source>
        <strain evidence="2">JCA_2017</strain>
    </source>
</reference>
<dbReference type="Proteomes" id="UP000257109">
    <property type="component" value="Unassembled WGS sequence"/>
</dbReference>
<sequence length="132" mass="15428">MRVLPFVDHFLVEFHPFIEDIIYVKAYGNYGYCAIATQLGMGEESWFLVHQELTKELQQWKDDYTKLFGKVNHHYLSQAIDLLGLCVIVTLYMLSLHYLLSLCNSQDKKNLAFEKIHMSIECNIIGHCLLKK</sequence>
<feature type="transmembrane region" description="Helical" evidence="1">
    <location>
        <begin position="82"/>
        <end position="100"/>
    </location>
</feature>
<keyword evidence="1" id="KW-1133">Transmembrane helix</keyword>
<keyword evidence="1" id="KW-0472">Membrane</keyword>
<dbReference type="AlphaFoldDB" id="A0A371HUL4"/>
<dbReference type="EMBL" id="QJKJ01001698">
    <property type="protein sequence ID" value="RDY06384.1"/>
    <property type="molecule type" value="Genomic_DNA"/>
</dbReference>
<protein>
    <submittedName>
        <fullName evidence="2">Uncharacterized protein</fullName>
    </submittedName>
</protein>
<feature type="non-terminal residue" evidence="2">
    <location>
        <position position="1"/>
    </location>
</feature>
<dbReference type="OrthoDB" id="1420646at2759"/>
<evidence type="ECO:0000313" key="2">
    <source>
        <dbReference type="EMBL" id="RDY06384.1"/>
    </source>
</evidence>
<name>A0A371HUL4_MUCPR</name>
<proteinExistence type="predicted"/>
<keyword evidence="1" id="KW-0812">Transmembrane</keyword>
<keyword evidence="3" id="KW-1185">Reference proteome</keyword>
<evidence type="ECO:0000256" key="1">
    <source>
        <dbReference type="SAM" id="Phobius"/>
    </source>
</evidence>
<accession>A0A371HUL4</accession>